<proteinExistence type="predicted"/>
<dbReference type="Proteomes" id="UP000199445">
    <property type="component" value="Unassembled WGS sequence"/>
</dbReference>
<name>A0A1I3QW13_9GAMM</name>
<sequence>MKIVSALILGASAIIAAFLLSAGLTDLRTGDRYVTVKGVAEREVEADLALWPLRFVATGDTLEQAQEKARISREAILAFLKLQAIDTSAVELQRLDVTDTRANAYGGNNNPQKFIINQTLMVRSNNIQKVRQAAQNVSELVDSGVVLSSDYGPSGPTYLFNRLNDIKPEMISEATSAAREAASQFANDADARLGGLRRANQGVFQILARDQAPGISEPQQPIKTVRVVSTFDYYLE</sequence>
<dbReference type="InterPro" id="IPR007497">
    <property type="entry name" value="SIMPL/DUF541"/>
</dbReference>
<dbReference type="Gene3D" id="3.30.70.2970">
    <property type="entry name" value="Protein of unknown function (DUF541), domain 2"/>
    <property type="match status" value="1"/>
</dbReference>
<dbReference type="PANTHER" id="PTHR34387:SF2">
    <property type="entry name" value="SLR1258 PROTEIN"/>
    <property type="match status" value="1"/>
</dbReference>
<dbReference type="GO" id="GO:0006974">
    <property type="term" value="P:DNA damage response"/>
    <property type="evidence" value="ECO:0007669"/>
    <property type="project" value="TreeGrafter"/>
</dbReference>
<evidence type="ECO:0008006" key="3">
    <source>
        <dbReference type="Google" id="ProtNLM"/>
    </source>
</evidence>
<protein>
    <recommendedName>
        <fullName evidence="3">SIMPL domain-containing protein</fullName>
    </recommendedName>
</protein>
<dbReference type="InterPro" id="IPR016907">
    <property type="entry name" value="UCP029033"/>
</dbReference>
<dbReference type="OrthoDB" id="9806540at2"/>
<organism evidence="1 2">
    <name type="scientific">Marinobacter persicus</name>
    <dbReference type="NCBI Taxonomy" id="930118"/>
    <lineage>
        <taxon>Bacteria</taxon>
        <taxon>Pseudomonadati</taxon>
        <taxon>Pseudomonadota</taxon>
        <taxon>Gammaproteobacteria</taxon>
        <taxon>Pseudomonadales</taxon>
        <taxon>Marinobacteraceae</taxon>
        <taxon>Marinobacter</taxon>
    </lineage>
</organism>
<dbReference type="Pfam" id="PF04402">
    <property type="entry name" value="SIMPL"/>
    <property type="match status" value="1"/>
</dbReference>
<dbReference type="InterPro" id="IPR052022">
    <property type="entry name" value="26kDa_periplasmic_antigen"/>
</dbReference>
<keyword evidence="2" id="KW-1185">Reference proteome</keyword>
<gene>
    <name evidence="1" type="ORF">SAMN05216429_102168</name>
</gene>
<dbReference type="EMBL" id="FOSC01000002">
    <property type="protein sequence ID" value="SFJ38463.1"/>
    <property type="molecule type" value="Genomic_DNA"/>
</dbReference>
<dbReference type="AlphaFoldDB" id="A0A1I3QW13"/>
<evidence type="ECO:0000313" key="1">
    <source>
        <dbReference type="EMBL" id="SFJ38463.1"/>
    </source>
</evidence>
<dbReference type="PIRSF" id="PIRSF029033">
    <property type="entry name" value="UCP029033"/>
    <property type="match status" value="1"/>
</dbReference>
<dbReference type="PANTHER" id="PTHR34387">
    <property type="entry name" value="SLR1258 PROTEIN"/>
    <property type="match status" value="1"/>
</dbReference>
<accession>A0A1I3QW13</accession>
<dbReference type="RefSeq" id="WP_091701381.1">
    <property type="nucleotide sequence ID" value="NZ_BMYN01000002.1"/>
</dbReference>
<evidence type="ECO:0000313" key="2">
    <source>
        <dbReference type="Proteomes" id="UP000199445"/>
    </source>
</evidence>
<reference evidence="1 2" key="1">
    <citation type="submission" date="2016-10" db="EMBL/GenBank/DDBJ databases">
        <authorList>
            <person name="de Groot N.N."/>
        </authorList>
    </citation>
    <scope>NUCLEOTIDE SEQUENCE [LARGE SCALE GENOMIC DNA]</scope>
    <source>
        <strain evidence="1 2">IBRC-M 10445</strain>
    </source>
</reference>